<name>A0A1I7CA72_9GAMM</name>
<dbReference type="Proteomes" id="UP000199594">
    <property type="component" value="Unassembled WGS sequence"/>
</dbReference>
<protein>
    <submittedName>
        <fullName evidence="1">Uncharacterized protein</fullName>
    </submittedName>
</protein>
<accession>A0A1I7CA72</accession>
<evidence type="ECO:0000313" key="2">
    <source>
        <dbReference type="Proteomes" id="UP000199594"/>
    </source>
</evidence>
<dbReference type="EMBL" id="FPAQ01000039">
    <property type="protein sequence ID" value="SFT96303.1"/>
    <property type="molecule type" value="Genomic_DNA"/>
</dbReference>
<organism evidence="1 2">
    <name type="scientific">Halomonas saccharevitans</name>
    <dbReference type="NCBI Taxonomy" id="416872"/>
    <lineage>
        <taxon>Bacteria</taxon>
        <taxon>Pseudomonadati</taxon>
        <taxon>Pseudomonadota</taxon>
        <taxon>Gammaproteobacteria</taxon>
        <taxon>Oceanospirillales</taxon>
        <taxon>Halomonadaceae</taxon>
        <taxon>Halomonas</taxon>
    </lineage>
</organism>
<sequence length="100" mass="11649">MRATAWSNGKNQYGIRVGMKNRRLHFLTEWESITVFIDGQPHKFKLTSGFWNQCPEFRDSSEPVIKSWLARQEALEWPKGKPPVFDLQPLGGNRFSLEKV</sequence>
<dbReference type="AlphaFoldDB" id="A0A1I7CA72"/>
<reference evidence="1 2" key="1">
    <citation type="submission" date="2016-10" db="EMBL/GenBank/DDBJ databases">
        <authorList>
            <person name="de Groot N.N."/>
        </authorList>
    </citation>
    <scope>NUCLEOTIDE SEQUENCE [LARGE SCALE GENOMIC DNA]</scope>
    <source>
        <strain evidence="1 2">CGMCC 1.6493</strain>
    </source>
</reference>
<proteinExistence type="predicted"/>
<evidence type="ECO:0000313" key="1">
    <source>
        <dbReference type="EMBL" id="SFT96303.1"/>
    </source>
</evidence>
<gene>
    <name evidence="1" type="ORF">SAMN04487956_13920</name>
</gene>